<accession>A0A448SE09</accession>
<dbReference type="Proteomes" id="UP000281904">
    <property type="component" value="Chromosome"/>
</dbReference>
<evidence type="ECO:0000313" key="3">
    <source>
        <dbReference type="EMBL" id="VEI65965.1"/>
    </source>
</evidence>
<evidence type="ECO:0000256" key="2">
    <source>
        <dbReference type="SAM" id="Phobius"/>
    </source>
</evidence>
<keyword evidence="2" id="KW-0472">Membrane</keyword>
<protein>
    <submittedName>
        <fullName evidence="3">Uncharacterized protein</fullName>
    </submittedName>
</protein>
<dbReference type="EMBL" id="LR134493">
    <property type="protein sequence ID" value="VEI65965.1"/>
    <property type="molecule type" value="Genomic_DNA"/>
</dbReference>
<name>A0A448SE09_SERRU</name>
<reference evidence="3 4" key="1">
    <citation type="submission" date="2018-12" db="EMBL/GenBank/DDBJ databases">
        <authorList>
            <consortium name="Pathogen Informatics"/>
        </authorList>
    </citation>
    <scope>NUCLEOTIDE SEQUENCE [LARGE SCALE GENOMIC DNA]</scope>
    <source>
        <strain evidence="3 4">NCTC10036</strain>
    </source>
</reference>
<feature type="region of interest" description="Disordered" evidence="1">
    <location>
        <begin position="1"/>
        <end position="26"/>
    </location>
</feature>
<dbReference type="AlphaFoldDB" id="A0A448SE09"/>
<proteinExistence type="predicted"/>
<evidence type="ECO:0000313" key="4">
    <source>
        <dbReference type="Proteomes" id="UP000281904"/>
    </source>
</evidence>
<evidence type="ECO:0000256" key="1">
    <source>
        <dbReference type="SAM" id="MobiDB-lite"/>
    </source>
</evidence>
<keyword evidence="2" id="KW-0812">Transmembrane</keyword>
<feature type="transmembrane region" description="Helical" evidence="2">
    <location>
        <begin position="44"/>
        <end position="63"/>
    </location>
</feature>
<feature type="compositionally biased region" description="Polar residues" evidence="1">
    <location>
        <begin position="8"/>
        <end position="24"/>
    </location>
</feature>
<keyword evidence="2" id="KW-1133">Transmembrane helix</keyword>
<sequence length="210" mass="23640">MKKAPQRRLQTSDAPPHRSLTTAGGISATAPARQIKQLYSMTKVFRFSVLEIISVMLLIPRYADFPLRSRICRPAVAPQCQNVEQPASEAVSLLIRSMGDDRHPSVKKAIPVRSITRRKSELLFYLQKEKNIYFIWQGSQNRVGNMPILPSAGRAFFLPLHAHVCNTKKTTYGHRIAHGNRHRNSATLSMSCITAAIVIRRNSLRHSVSD</sequence>
<gene>
    <name evidence="3" type="ORF">NCTC10036_02481</name>
</gene>
<organism evidence="3 4">
    <name type="scientific">Serratia rubidaea</name>
    <name type="common">Serratia marinorubra</name>
    <dbReference type="NCBI Taxonomy" id="61652"/>
    <lineage>
        <taxon>Bacteria</taxon>
        <taxon>Pseudomonadati</taxon>
        <taxon>Pseudomonadota</taxon>
        <taxon>Gammaproteobacteria</taxon>
        <taxon>Enterobacterales</taxon>
        <taxon>Yersiniaceae</taxon>
        <taxon>Serratia</taxon>
    </lineage>
</organism>